<evidence type="ECO:0000313" key="2">
    <source>
        <dbReference type="Proteomes" id="UP000007435"/>
    </source>
</evidence>
<dbReference type="EMBL" id="CP002305">
    <property type="protein sequence ID" value="ADQ17003.1"/>
    <property type="molecule type" value="Genomic_DNA"/>
</dbReference>
<reference evidence="1 2" key="2">
    <citation type="journal article" date="2011" name="Stand. Genomic Sci.">
        <title>Complete genome sequence of Leadbetterella byssophila type strain (4M15).</title>
        <authorList>
            <person name="Abt B."/>
            <person name="Teshima H."/>
            <person name="Lucas S."/>
            <person name="Lapidus A."/>
            <person name="Del Rio T.G."/>
            <person name="Nolan M."/>
            <person name="Tice H."/>
            <person name="Cheng J.F."/>
            <person name="Pitluck S."/>
            <person name="Liolios K."/>
            <person name="Pagani I."/>
            <person name="Ivanova N."/>
            <person name="Mavromatis K."/>
            <person name="Pati A."/>
            <person name="Tapia R."/>
            <person name="Han C."/>
            <person name="Goodwin L."/>
            <person name="Chen A."/>
            <person name="Palaniappan K."/>
            <person name="Land M."/>
            <person name="Hauser L."/>
            <person name="Chang Y.J."/>
            <person name="Jeffries C.D."/>
            <person name="Rohde M."/>
            <person name="Goker M."/>
            <person name="Tindall B.J."/>
            <person name="Detter J.C."/>
            <person name="Woyke T."/>
            <person name="Bristow J."/>
            <person name="Eisen J.A."/>
            <person name="Markowitz V."/>
            <person name="Hugenholtz P."/>
            <person name="Klenk H.P."/>
            <person name="Kyrpides N.C."/>
        </authorList>
    </citation>
    <scope>NUCLEOTIDE SEQUENCE [LARGE SCALE GENOMIC DNA]</scope>
    <source>
        <strain evidence="2">DSM 17132 / JCM 16389 / KACC 11308 / NBRC 106382 / 4M15</strain>
    </source>
</reference>
<accession>E4RUY0</accession>
<protein>
    <submittedName>
        <fullName evidence="1">Uncharacterized protein</fullName>
    </submittedName>
</protein>
<dbReference type="Proteomes" id="UP000007435">
    <property type="component" value="Chromosome"/>
</dbReference>
<dbReference type="OrthoDB" id="943693at2"/>
<organism evidence="1 2">
    <name type="scientific">Leadbetterella byssophila (strain DSM 17132 / JCM 16389 / KACC 11308 / NBRC 106382 / 4M15)</name>
    <dbReference type="NCBI Taxonomy" id="649349"/>
    <lineage>
        <taxon>Bacteria</taxon>
        <taxon>Pseudomonadati</taxon>
        <taxon>Bacteroidota</taxon>
        <taxon>Cytophagia</taxon>
        <taxon>Cytophagales</taxon>
        <taxon>Leadbetterellaceae</taxon>
        <taxon>Leadbetterella</taxon>
    </lineage>
</organism>
<evidence type="ECO:0000313" key="1">
    <source>
        <dbReference type="EMBL" id="ADQ17003.1"/>
    </source>
</evidence>
<dbReference type="eggNOG" id="ENOG502ZC8J">
    <property type="taxonomic scope" value="Bacteria"/>
</dbReference>
<sequence>MNTFTEWIQSLGVEFEKMREDLWYFPNKNLLLQFPGNKEEKKGIRIWEKQWRFQKDIVQSRIKLRLGLLPTLPGRVCKIRRIDKHTADHFLDLHHLQGTTTSKLKFGLYLPKTYLRLWRGEEVDEVLVGVMTFSGARNFRDGSKSYELIRFCTHKDVQVIGAFTKLFAYFRREKEPGSVMTYVDLEWWNQKVYPQFEIDSQLDPIPFGISDDGRWNGNGKDYENKGSLKLIWKS</sequence>
<proteinExistence type="predicted"/>
<dbReference type="RefSeq" id="WP_013408053.1">
    <property type="nucleotide sequence ID" value="NC_014655.1"/>
</dbReference>
<dbReference type="AlphaFoldDB" id="E4RUY0"/>
<keyword evidence="2" id="KW-1185">Reference proteome</keyword>
<name>E4RUY0_LEAB4</name>
<dbReference type="KEGG" id="lby:Lbys_1283"/>
<dbReference type="HOGENOM" id="CLU_1183849_0_0_10"/>
<dbReference type="STRING" id="649349.Lbys_1283"/>
<reference key="1">
    <citation type="submission" date="2010-11" db="EMBL/GenBank/DDBJ databases">
        <title>The complete genome of Leadbetterella byssophila DSM 17132.</title>
        <authorList>
            <consortium name="US DOE Joint Genome Institute (JGI-PGF)"/>
            <person name="Lucas S."/>
            <person name="Copeland A."/>
            <person name="Lapidus A."/>
            <person name="Glavina del Rio T."/>
            <person name="Dalin E."/>
            <person name="Tice H."/>
            <person name="Bruce D."/>
            <person name="Goodwin L."/>
            <person name="Pitluck S."/>
            <person name="Kyrpides N."/>
            <person name="Mavromatis K."/>
            <person name="Ivanova N."/>
            <person name="Teshima H."/>
            <person name="Brettin T."/>
            <person name="Detter J.C."/>
            <person name="Han C."/>
            <person name="Tapia R."/>
            <person name="Land M."/>
            <person name="Hauser L."/>
            <person name="Markowitz V."/>
            <person name="Cheng J.-F."/>
            <person name="Hugenholtz P."/>
            <person name="Woyke T."/>
            <person name="Wu D."/>
            <person name="Tindall B."/>
            <person name="Pomrenke H.G."/>
            <person name="Brambilla E."/>
            <person name="Klenk H.-P."/>
            <person name="Eisen J.A."/>
        </authorList>
    </citation>
    <scope>NUCLEOTIDE SEQUENCE [LARGE SCALE GENOMIC DNA]</scope>
    <source>
        <strain>DSM 17132</strain>
    </source>
</reference>
<gene>
    <name evidence="1" type="ordered locus">Lbys_1283</name>
</gene>